<dbReference type="GO" id="GO:0006826">
    <property type="term" value="P:iron ion transport"/>
    <property type="evidence" value="ECO:0007669"/>
    <property type="project" value="UniProtKB-KW"/>
</dbReference>
<keyword evidence="16" id="KW-1185">Reference proteome</keyword>
<dbReference type="PANTHER" id="PTHR32552">
    <property type="entry name" value="FERRICHROME IRON RECEPTOR-RELATED"/>
    <property type="match status" value="1"/>
</dbReference>
<keyword evidence="3 12" id="KW-1134">Transmembrane beta strand</keyword>
<keyword evidence="4" id="KW-0410">Iron transport</keyword>
<evidence type="ECO:0000256" key="13">
    <source>
        <dbReference type="SAM" id="SignalP"/>
    </source>
</evidence>
<comment type="subcellular location">
    <subcellularLocation>
        <location evidence="1 12">Cell outer membrane</location>
        <topology evidence="1 12">Multi-pass membrane protein</topology>
    </subcellularLocation>
</comment>
<evidence type="ECO:0000256" key="1">
    <source>
        <dbReference type="ARBA" id="ARBA00004571"/>
    </source>
</evidence>
<evidence type="ECO:0000256" key="11">
    <source>
        <dbReference type="ARBA" id="ARBA00023237"/>
    </source>
</evidence>
<dbReference type="SUPFAM" id="SSF56935">
    <property type="entry name" value="Porins"/>
    <property type="match status" value="1"/>
</dbReference>
<evidence type="ECO:0000256" key="6">
    <source>
        <dbReference type="ARBA" id="ARBA00022729"/>
    </source>
</evidence>
<sequence length="709" mass="77576">MQIPNRLLLPAFTGLLWLSAPAQTPGPAPAGAAPLILAPLRVTADLWESPLARIPASVTVQDEASLRAGAVRHFGDLVDRLPNLTWTGGTSRPRHLQIRGIGENSQFEGETPDSAVRFVVDDLDFTGLGGLGSTFDVSQAEVLRGPQAGAFGANAAGGVVRLVTNAPTPYWTGQAEFTAGEDALRSGGFAVGGPLGEGQPDRLMMRLAVQQSESDGFRRNVTLGRDTNARDELTARLRLTWNPNAAWRWEAAVLAADLDSGYDEFALDNNGTNTFSDQPGRDAQESFAASLRGTYAGWDGVRLSTVTSGARTRSVYSYDDDWTAASYMGFSDLTRTRWVVNQELRLDSVPGPAAGWISRWTLGAFLSDTEEFSRYTNTDPWDIRGLRTIYRASNLALFGQVGHDFTPRTRLVAGLRAERIDLEGEGTKTRYRGASGSFDPVVVIRPTFEDTLVGGKVALEHDLSGHELLFVSLTRGYKAGGVNVDARIDPATDPLTYATETLWNAEAGLRGHWLDERLTGEVTAFALWRRDTQVRDSAGFGGSYRFFTDNGDGARVTGLEASAAYALTRAWSVRGSLALMRSRLDPFTLGNGNAGGGRVLANTPRYGYTWGVRYDAGRGLFGGAELAGRAEQFDSNNQNEARRAFRVVNATLGYAWERWTVTLWAKNLLDEVYDRRVYFFGNEDPDYLETRYENRADPRQLGVTAAWRF</sequence>
<dbReference type="PROSITE" id="PS52016">
    <property type="entry name" value="TONB_DEPENDENT_REC_3"/>
    <property type="match status" value="1"/>
</dbReference>
<name>A0A1D8AS31_9BACT</name>
<organism evidence="15 16">
    <name type="scientific">Lacunisphaera limnophila</name>
    <dbReference type="NCBI Taxonomy" id="1838286"/>
    <lineage>
        <taxon>Bacteria</taxon>
        <taxon>Pseudomonadati</taxon>
        <taxon>Verrucomicrobiota</taxon>
        <taxon>Opitutia</taxon>
        <taxon>Opitutales</taxon>
        <taxon>Opitutaceae</taxon>
        <taxon>Lacunisphaera</taxon>
    </lineage>
</organism>
<dbReference type="Pfam" id="PF07715">
    <property type="entry name" value="Plug"/>
    <property type="match status" value="1"/>
</dbReference>
<comment type="similarity">
    <text evidence="12">Belongs to the TonB-dependent receptor family.</text>
</comment>
<keyword evidence="6 13" id="KW-0732">Signal</keyword>
<dbReference type="InterPro" id="IPR012910">
    <property type="entry name" value="Plug_dom"/>
</dbReference>
<dbReference type="Gene3D" id="2.40.170.20">
    <property type="entry name" value="TonB-dependent receptor, beta-barrel domain"/>
    <property type="match status" value="1"/>
</dbReference>
<evidence type="ECO:0000256" key="3">
    <source>
        <dbReference type="ARBA" id="ARBA00022452"/>
    </source>
</evidence>
<evidence type="ECO:0000256" key="7">
    <source>
        <dbReference type="ARBA" id="ARBA00023004"/>
    </source>
</evidence>
<dbReference type="InterPro" id="IPR010917">
    <property type="entry name" value="TonB_rcpt_CS"/>
</dbReference>
<accession>A0A1D8AS31</accession>
<evidence type="ECO:0000256" key="4">
    <source>
        <dbReference type="ARBA" id="ARBA00022496"/>
    </source>
</evidence>
<dbReference type="InterPro" id="IPR036942">
    <property type="entry name" value="Beta-barrel_TonB_sf"/>
</dbReference>
<dbReference type="PATRIC" id="fig|1838286.3.peg.739"/>
<keyword evidence="2 12" id="KW-0813">Transport</keyword>
<evidence type="ECO:0000256" key="10">
    <source>
        <dbReference type="ARBA" id="ARBA00023136"/>
    </source>
</evidence>
<dbReference type="PANTHER" id="PTHR32552:SF81">
    <property type="entry name" value="TONB-DEPENDENT OUTER MEMBRANE RECEPTOR"/>
    <property type="match status" value="1"/>
</dbReference>
<dbReference type="OrthoDB" id="127311at2"/>
<reference evidence="15 16" key="1">
    <citation type="submission" date="2016-06" db="EMBL/GenBank/DDBJ databases">
        <title>Three novel species with peptidoglycan cell walls form the new genus Lacunisphaera gen. nov. in the family Opitutaceae of the verrucomicrobial subdivision 4.</title>
        <authorList>
            <person name="Rast P."/>
            <person name="Gloeckner I."/>
            <person name="Jogler M."/>
            <person name="Boedeker C."/>
            <person name="Jeske O."/>
            <person name="Wiegand S."/>
            <person name="Reinhardt R."/>
            <person name="Schumann P."/>
            <person name="Rohde M."/>
            <person name="Spring S."/>
            <person name="Gloeckner F.O."/>
            <person name="Jogler C."/>
        </authorList>
    </citation>
    <scope>NUCLEOTIDE SEQUENCE [LARGE SCALE GENOMIC DNA]</scope>
    <source>
        <strain evidence="15 16">IG16b</strain>
    </source>
</reference>
<dbReference type="AlphaFoldDB" id="A0A1D8AS31"/>
<gene>
    <name evidence="15" type="primary">cirA_2</name>
    <name evidence="15" type="ORF">Verru16b_00732</name>
</gene>
<evidence type="ECO:0000259" key="14">
    <source>
        <dbReference type="Pfam" id="PF07715"/>
    </source>
</evidence>
<feature type="signal peptide" evidence="13">
    <location>
        <begin position="1"/>
        <end position="22"/>
    </location>
</feature>
<evidence type="ECO:0000313" key="15">
    <source>
        <dbReference type="EMBL" id="AOS43680.1"/>
    </source>
</evidence>
<dbReference type="InterPro" id="IPR039426">
    <property type="entry name" value="TonB-dep_rcpt-like"/>
</dbReference>
<dbReference type="EMBL" id="CP016094">
    <property type="protein sequence ID" value="AOS43680.1"/>
    <property type="molecule type" value="Genomic_DNA"/>
</dbReference>
<keyword evidence="7" id="KW-0408">Iron</keyword>
<feature type="domain" description="TonB-dependent receptor plug" evidence="14">
    <location>
        <begin position="52"/>
        <end position="159"/>
    </location>
</feature>
<keyword evidence="9" id="KW-0798">TonB box</keyword>
<evidence type="ECO:0000256" key="12">
    <source>
        <dbReference type="PROSITE-ProRule" id="PRU01360"/>
    </source>
</evidence>
<protein>
    <submittedName>
        <fullName evidence="15">Colicin I receptor</fullName>
    </submittedName>
</protein>
<dbReference type="GO" id="GO:0009279">
    <property type="term" value="C:cell outer membrane"/>
    <property type="evidence" value="ECO:0007669"/>
    <property type="project" value="UniProtKB-SubCell"/>
</dbReference>
<dbReference type="RefSeq" id="WP_069961009.1">
    <property type="nucleotide sequence ID" value="NZ_CP016094.1"/>
</dbReference>
<dbReference type="KEGG" id="obg:Verru16b_00732"/>
<evidence type="ECO:0000256" key="2">
    <source>
        <dbReference type="ARBA" id="ARBA00022448"/>
    </source>
</evidence>
<evidence type="ECO:0000313" key="16">
    <source>
        <dbReference type="Proteomes" id="UP000095228"/>
    </source>
</evidence>
<feature type="chain" id="PRO_5009105029" evidence="13">
    <location>
        <begin position="23"/>
        <end position="709"/>
    </location>
</feature>
<keyword evidence="5 12" id="KW-0812">Transmembrane</keyword>
<proteinExistence type="inferred from homology"/>
<evidence type="ECO:0000256" key="8">
    <source>
        <dbReference type="ARBA" id="ARBA00023065"/>
    </source>
</evidence>
<evidence type="ECO:0000256" key="5">
    <source>
        <dbReference type="ARBA" id="ARBA00022692"/>
    </source>
</evidence>
<keyword evidence="11 12" id="KW-0998">Cell outer membrane</keyword>
<dbReference type="PROSITE" id="PS01156">
    <property type="entry name" value="TONB_DEPENDENT_REC_2"/>
    <property type="match status" value="1"/>
</dbReference>
<keyword evidence="15" id="KW-0675">Receptor</keyword>
<dbReference type="STRING" id="1838286.Verru16b_00732"/>
<keyword evidence="10 12" id="KW-0472">Membrane</keyword>
<evidence type="ECO:0000256" key="9">
    <source>
        <dbReference type="ARBA" id="ARBA00023077"/>
    </source>
</evidence>
<dbReference type="Proteomes" id="UP000095228">
    <property type="component" value="Chromosome"/>
</dbReference>
<keyword evidence="8" id="KW-0406">Ion transport</keyword>